<dbReference type="AlphaFoldDB" id="A0A4S2DJ08"/>
<dbReference type="GO" id="GO:0003677">
    <property type="term" value="F:DNA binding"/>
    <property type="evidence" value="ECO:0007669"/>
    <property type="project" value="UniProtKB-KW"/>
</dbReference>
<keyword evidence="1" id="KW-0678">Repressor</keyword>
<dbReference type="PANTHER" id="PTHR44846">
    <property type="entry name" value="MANNOSYL-D-GLYCERATE TRANSPORT/METABOLISM SYSTEM REPRESSOR MNGR-RELATED"/>
    <property type="match status" value="1"/>
</dbReference>
<organism evidence="6 7">
    <name type="scientific">Clostridium sartagoforme</name>
    <dbReference type="NCBI Taxonomy" id="84031"/>
    <lineage>
        <taxon>Bacteria</taxon>
        <taxon>Bacillati</taxon>
        <taxon>Bacillota</taxon>
        <taxon>Clostridia</taxon>
        <taxon>Eubacteriales</taxon>
        <taxon>Clostridiaceae</taxon>
        <taxon>Clostridium</taxon>
    </lineage>
</organism>
<dbReference type="InterPro" id="IPR036388">
    <property type="entry name" value="WH-like_DNA-bd_sf"/>
</dbReference>
<dbReference type="InterPro" id="IPR011663">
    <property type="entry name" value="UTRA"/>
</dbReference>
<feature type="domain" description="HTH gntR-type" evidence="5">
    <location>
        <begin position="14"/>
        <end position="82"/>
    </location>
</feature>
<protein>
    <submittedName>
        <fullName evidence="6">GntR family transcriptional regulator</fullName>
    </submittedName>
</protein>
<dbReference type="InterPro" id="IPR036390">
    <property type="entry name" value="WH_DNA-bd_sf"/>
</dbReference>
<dbReference type="InterPro" id="IPR028978">
    <property type="entry name" value="Chorismate_lyase_/UTRA_dom_sf"/>
</dbReference>
<accession>A0A4S2DJ08</accession>
<dbReference type="CDD" id="cd07377">
    <property type="entry name" value="WHTH_GntR"/>
    <property type="match status" value="1"/>
</dbReference>
<keyword evidence="4" id="KW-0804">Transcription</keyword>
<comment type="caution">
    <text evidence="6">The sequence shown here is derived from an EMBL/GenBank/DDBJ whole genome shotgun (WGS) entry which is preliminary data.</text>
</comment>
<dbReference type="FunFam" id="3.40.1410.10:FF:000008">
    <property type="entry name" value="Transcriptional regulator, GntR family"/>
    <property type="match status" value="1"/>
</dbReference>
<dbReference type="EMBL" id="SRYR01000004">
    <property type="protein sequence ID" value="TGY42178.1"/>
    <property type="molecule type" value="Genomic_DNA"/>
</dbReference>
<dbReference type="InterPro" id="IPR050679">
    <property type="entry name" value="Bact_HTH_transcr_reg"/>
</dbReference>
<dbReference type="Proteomes" id="UP000306888">
    <property type="component" value="Unassembled WGS sequence"/>
</dbReference>
<dbReference type="Gene3D" id="1.10.10.10">
    <property type="entry name" value="Winged helix-like DNA-binding domain superfamily/Winged helix DNA-binding domain"/>
    <property type="match status" value="1"/>
</dbReference>
<dbReference type="Pfam" id="PF07702">
    <property type="entry name" value="UTRA"/>
    <property type="match status" value="1"/>
</dbReference>
<reference evidence="6 7" key="1">
    <citation type="submission" date="2019-04" db="EMBL/GenBank/DDBJ databases">
        <title>Microbes associate with the intestines of laboratory mice.</title>
        <authorList>
            <person name="Navarre W."/>
            <person name="Wong E."/>
            <person name="Huang K."/>
            <person name="Tropini C."/>
            <person name="Ng K."/>
            <person name="Yu B."/>
        </authorList>
    </citation>
    <scope>NUCLEOTIDE SEQUENCE [LARGE SCALE GENOMIC DNA]</scope>
    <source>
        <strain evidence="6 7">NM50_B9-20</strain>
    </source>
</reference>
<evidence type="ECO:0000313" key="6">
    <source>
        <dbReference type="EMBL" id="TGY42178.1"/>
    </source>
</evidence>
<dbReference type="Gene3D" id="3.40.1410.10">
    <property type="entry name" value="Chorismate lyase-like"/>
    <property type="match status" value="1"/>
</dbReference>
<evidence type="ECO:0000259" key="5">
    <source>
        <dbReference type="PROSITE" id="PS50949"/>
    </source>
</evidence>
<dbReference type="SUPFAM" id="SSF64288">
    <property type="entry name" value="Chorismate lyase-like"/>
    <property type="match status" value="1"/>
</dbReference>
<dbReference type="GO" id="GO:0045892">
    <property type="term" value="P:negative regulation of DNA-templated transcription"/>
    <property type="evidence" value="ECO:0007669"/>
    <property type="project" value="TreeGrafter"/>
</dbReference>
<proteinExistence type="predicted"/>
<keyword evidence="2" id="KW-0805">Transcription regulation</keyword>
<evidence type="ECO:0000313" key="7">
    <source>
        <dbReference type="Proteomes" id="UP000306888"/>
    </source>
</evidence>
<evidence type="ECO:0000256" key="2">
    <source>
        <dbReference type="ARBA" id="ARBA00023015"/>
    </source>
</evidence>
<keyword evidence="7" id="KW-1185">Reference proteome</keyword>
<dbReference type="SMART" id="SM00866">
    <property type="entry name" value="UTRA"/>
    <property type="match status" value="1"/>
</dbReference>
<evidence type="ECO:0000256" key="4">
    <source>
        <dbReference type="ARBA" id="ARBA00023163"/>
    </source>
</evidence>
<gene>
    <name evidence="6" type="ORF">E5347_10615</name>
</gene>
<name>A0A4S2DJ08_9CLOT</name>
<dbReference type="InterPro" id="IPR000524">
    <property type="entry name" value="Tscrpt_reg_HTH_GntR"/>
</dbReference>
<evidence type="ECO:0000256" key="1">
    <source>
        <dbReference type="ARBA" id="ARBA00022491"/>
    </source>
</evidence>
<dbReference type="GO" id="GO:0003700">
    <property type="term" value="F:DNA-binding transcription factor activity"/>
    <property type="evidence" value="ECO:0007669"/>
    <property type="project" value="InterPro"/>
</dbReference>
<dbReference type="SUPFAM" id="SSF46785">
    <property type="entry name" value="Winged helix' DNA-binding domain"/>
    <property type="match status" value="1"/>
</dbReference>
<dbReference type="SMART" id="SM00345">
    <property type="entry name" value="HTH_GNTR"/>
    <property type="match status" value="1"/>
</dbReference>
<keyword evidence="3" id="KW-0238">DNA-binding</keyword>
<dbReference type="PANTHER" id="PTHR44846:SF4">
    <property type="entry name" value="HTH GNTR-TYPE DOMAIN-CONTAINING PROTEIN"/>
    <property type="match status" value="1"/>
</dbReference>
<dbReference type="PROSITE" id="PS50949">
    <property type="entry name" value="HTH_GNTR"/>
    <property type="match status" value="1"/>
</dbReference>
<dbReference type="Pfam" id="PF00392">
    <property type="entry name" value="GntR"/>
    <property type="match status" value="1"/>
</dbReference>
<sequence length="255" mass="29709">MLLYKYKGLTRGVDMKAKELKEILLEQIENGMYNETKKLPTEDQLIKTYGVTRYSVRRVIEELAEMCIVYQVQGSGVYIRENRRSGYLSLSSTRGISNEFIDKNVSTKLISMNLEKATEKDIELFKCDENTEIYNVIRLRHVDNNPFALEFSRYNKKLVPYLNKEIAESSIFNYIQDALKLNIGFADKIIESRKITEYEAELLELEKGDPAIIINDTVYLKSGEIFDCSSVVYNFKYAKFFDLAIFKKQRTLKVN</sequence>
<evidence type="ECO:0000256" key="3">
    <source>
        <dbReference type="ARBA" id="ARBA00023125"/>
    </source>
</evidence>